<accession>A9KRU8</accession>
<evidence type="ECO:0000256" key="1">
    <source>
        <dbReference type="SAM" id="SignalP"/>
    </source>
</evidence>
<dbReference type="PROSITE" id="PS51257">
    <property type="entry name" value="PROKAR_LIPOPROTEIN"/>
    <property type="match status" value="1"/>
</dbReference>
<reference evidence="3" key="1">
    <citation type="submission" date="2007-11" db="EMBL/GenBank/DDBJ databases">
        <title>Complete genome sequence of Clostridium phytofermentans ISDg.</title>
        <authorList>
            <person name="Leschine S.B."/>
            <person name="Warnick T.A."/>
            <person name="Blanchard J.L."/>
            <person name="Schnell D.J."/>
            <person name="Petit E.L."/>
            <person name="LaTouf W.G."/>
            <person name="Copeland A."/>
            <person name="Lucas S."/>
            <person name="Lapidus A."/>
            <person name="Barry K."/>
            <person name="Glavina del Rio T."/>
            <person name="Dalin E."/>
            <person name="Tice H."/>
            <person name="Pitluck S."/>
            <person name="Kiss H."/>
            <person name="Brettin T."/>
            <person name="Bruce D."/>
            <person name="Detter J.C."/>
            <person name="Han C."/>
            <person name="Kuske C."/>
            <person name="Schmutz J."/>
            <person name="Larimer F."/>
            <person name="Land M."/>
            <person name="Hauser L."/>
            <person name="Kyrpides N."/>
            <person name="Kim E.A."/>
            <person name="Richardson P."/>
        </authorList>
    </citation>
    <scope>NUCLEOTIDE SEQUENCE [LARGE SCALE GENOMIC DNA]</scope>
    <source>
        <strain evidence="3">ATCC 700394 / DSM 18823 / ISDg</strain>
    </source>
</reference>
<feature type="chain" id="PRO_5038812874" description="Lipoprotein" evidence="1">
    <location>
        <begin position="24"/>
        <end position="122"/>
    </location>
</feature>
<keyword evidence="3" id="KW-1185">Reference proteome</keyword>
<dbReference type="HOGENOM" id="CLU_2022717_0_0_9"/>
<keyword evidence="1" id="KW-0732">Signal</keyword>
<dbReference type="Proteomes" id="UP000000370">
    <property type="component" value="Chromosome"/>
</dbReference>
<proteinExistence type="predicted"/>
<evidence type="ECO:0008006" key="4">
    <source>
        <dbReference type="Google" id="ProtNLM"/>
    </source>
</evidence>
<protein>
    <recommendedName>
        <fullName evidence="4">Lipoprotein</fullName>
    </recommendedName>
</protein>
<name>A9KRU8_LACP7</name>
<evidence type="ECO:0000313" key="3">
    <source>
        <dbReference type="Proteomes" id="UP000000370"/>
    </source>
</evidence>
<evidence type="ECO:0000313" key="2">
    <source>
        <dbReference type="EMBL" id="ABX43592.1"/>
    </source>
</evidence>
<organism evidence="2 3">
    <name type="scientific">Lachnoclostridium phytofermentans (strain ATCC 700394 / DSM 18823 / ISDg)</name>
    <name type="common">Clostridium phytofermentans</name>
    <dbReference type="NCBI Taxonomy" id="357809"/>
    <lineage>
        <taxon>Bacteria</taxon>
        <taxon>Bacillati</taxon>
        <taxon>Bacillota</taxon>
        <taxon>Clostridia</taxon>
        <taxon>Lachnospirales</taxon>
        <taxon>Lachnospiraceae</taxon>
    </lineage>
</organism>
<sequence length="122" mass="13695" precursor="true">MKKFIGSLTMMTLIILMFSSCGTKSEFQKEINATSKQSKSIENILNQLDINYNSDTVINTSNNDIVDGMDKAWEAYDLTNKDGSKYLLILRKSDKDFTAVLDSENKLLSGIIDNGILPKLFD</sequence>
<gene>
    <name evidence="2" type="ordered locus">Cphy_3238</name>
</gene>
<dbReference type="OrthoDB" id="9902684at2"/>
<dbReference type="KEGG" id="cpy:Cphy_3238"/>
<feature type="signal peptide" evidence="1">
    <location>
        <begin position="1"/>
        <end position="23"/>
    </location>
</feature>
<dbReference type="EMBL" id="CP000885">
    <property type="protein sequence ID" value="ABX43592.1"/>
    <property type="molecule type" value="Genomic_DNA"/>
</dbReference>
<dbReference type="AlphaFoldDB" id="A9KRU8"/>
<dbReference type="RefSeq" id="WP_012201242.1">
    <property type="nucleotide sequence ID" value="NC_010001.1"/>
</dbReference>